<feature type="transmembrane region" description="Helical" evidence="1">
    <location>
        <begin position="20"/>
        <end position="41"/>
    </location>
</feature>
<dbReference type="EMBL" id="FNBK01000010">
    <property type="protein sequence ID" value="SDF87198.1"/>
    <property type="molecule type" value="Genomic_DNA"/>
</dbReference>
<reference evidence="4" key="1">
    <citation type="submission" date="2016-10" db="EMBL/GenBank/DDBJ databases">
        <authorList>
            <person name="Varghese N."/>
            <person name="Submissions S."/>
        </authorList>
    </citation>
    <scope>NUCLEOTIDE SEQUENCE [LARGE SCALE GENOMIC DNA]</scope>
    <source>
        <strain evidence="4">IBRC-M 10760</strain>
    </source>
</reference>
<protein>
    <recommendedName>
        <fullName evidence="2">DUF7308 domain-containing protein</fullName>
    </recommendedName>
</protein>
<dbReference type="OrthoDB" id="148042at2157"/>
<keyword evidence="1" id="KW-1133">Transmembrane helix</keyword>
<dbReference type="RefSeq" id="WP_092693498.1">
    <property type="nucleotide sequence ID" value="NZ_FNBK01000010.1"/>
</dbReference>
<evidence type="ECO:0000259" key="2">
    <source>
        <dbReference type="Pfam" id="PF23985"/>
    </source>
</evidence>
<organism evidence="3 4">
    <name type="scientific">Halorientalis regularis</name>
    <dbReference type="NCBI Taxonomy" id="660518"/>
    <lineage>
        <taxon>Archaea</taxon>
        <taxon>Methanobacteriati</taxon>
        <taxon>Methanobacteriota</taxon>
        <taxon>Stenosarchaea group</taxon>
        <taxon>Halobacteria</taxon>
        <taxon>Halobacteriales</taxon>
        <taxon>Haloarculaceae</taxon>
        <taxon>Halorientalis</taxon>
    </lineage>
</organism>
<keyword evidence="1" id="KW-0812">Transmembrane</keyword>
<dbReference type="InterPro" id="IPR055732">
    <property type="entry name" value="DUF7308"/>
</dbReference>
<dbReference type="Proteomes" id="UP000199076">
    <property type="component" value="Unassembled WGS sequence"/>
</dbReference>
<dbReference type="InterPro" id="IPR055713">
    <property type="entry name" value="DUF7289"/>
</dbReference>
<name>A0A1G7PLY1_9EURY</name>
<accession>A0A1G7PLY1</accession>
<proteinExistence type="predicted"/>
<gene>
    <name evidence="3" type="ORF">SAMN05216218_110188</name>
</gene>
<sequence>MAAGTRRPGTRAQSGPIGYVLVFAIVMAGMAIIVLIGVGGLSATQSQSEIQRAEHSMTLFDSRAAMVALGDSNGQTISFGQGGGTFAVEDDSGWMRIVHNNYTDDGDDEREVIYNKSMGALTYENGDRSLAYQGGGVWERSADGEAGMISPPEFHYRGATLTLPIIRTLGGGNAKGSVDVSIRPQTQAKLVFPARSPPTAGDEIGVPYNGTDRNYSNPIRNGTVNVTVRSDYYEAWAEYFRERTTGEVTVWDSNRTVRLQLKSIGGPPGSFTIPEEGESVPADGIADGHPLTEFELDIVYTNGNNDHFSLYDEKNNQEYELHVLPTGNNYHNSCPSTPTSDVYVGMYYYSGDGSGEYQYWEASIDPSNSAISWSCTSEGPQLSIDMLSSAVDMDYDQNAPGISCGGGPGGGNKWRFGEHIKCDYTHGDATLDQHDGDVGWEPAGPYSPGDTSTGRTLDEIVNHYTSLMGPDIDMTSQMGPGNSRAIVQDASSGRLNYKTASGAEYITYLHVTENEIGVEFD</sequence>
<feature type="domain" description="DUF7308" evidence="2">
    <location>
        <begin position="282"/>
        <end position="498"/>
    </location>
</feature>
<evidence type="ECO:0000256" key="1">
    <source>
        <dbReference type="SAM" id="Phobius"/>
    </source>
</evidence>
<keyword evidence="4" id="KW-1185">Reference proteome</keyword>
<keyword evidence="1" id="KW-0472">Membrane</keyword>
<dbReference type="AlphaFoldDB" id="A0A1G7PLY1"/>
<evidence type="ECO:0000313" key="3">
    <source>
        <dbReference type="EMBL" id="SDF87198.1"/>
    </source>
</evidence>
<evidence type="ECO:0000313" key="4">
    <source>
        <dbReference type="Proteomes" id="UP000199076"/>
    </source>
</evidence>
<dbReference type="Pfam" id="PF23960">
    <property type="entry name" value="DUF7289"/>
    <property type="match status" value="1"/>
</dbReference>
<dbReference type="Pfam" id="PF23985">
    <property type="entry name" value="DUF7308"/>
    <property type="match status" value="1"/>
</dbReference>